<dbReference type="InterPro" id="IPR012337">
    <property type="entry name" value="RNaseH-like_sf"/>
</dbReference>
<feature type="domain" description="Transposase IS701-like DDE" evidence="1">
    <location>
        <begin position="60"/>
        <end position="211"/>
    </location>
</feature>
<sequence>MENIEDLYTDYLLSSFGQVTSTGLSSLLDGSISHDKITRHLSGGASGGKELWLSVKPFVKKYRTEDACIIFDDTIVEKPYSKVEGHNCYHFDHSKGINVKGINMLNCLYHSESEKGTVRCPVNYHLVAKLLHYCEISTKKEKRKATVTKNELFRDMVGQVVHNQLPFRYVLADSWFCSNDNMKFIHKKGKRFIFEIKANRLACRDGTERDNGRWKGIRETVAGDAPVEVYLKGLGIRVLLVRQVFTNKDGSTGERFLVSNDLGLDGAGFMAVYKKRWSVEEYHKGIKQNASAGRSPANSLKTRANHIFHSILAYVKLEKLRLANGTNHFAKRAKVYLAAVKAAYRELNRIKGIKVDYEPA</sequence>
<dbReference type="Proteomes" id="UP001250656">
    <property type="component" value="Unassembled WGS sequence"/>
</dbReference>
<dbReference type="InterPro" id="IPR038721">
    <property type="entry name" value="IS701-like_DDE_dom"/>
</dbReference>
<evidence type="ECO:0000313" key="3">
    <source>
        <dbReference type="Proteomes" id="UP001250656"/>
    </source>
</evidence>
<comment type="caution">
    <text evidence="2">The sequence shown here is derived from an EMBL/GenBank/DDBJ whole genome shotgun (WGS) entry which is preliminary data.</text>
</comment>
<organism evidence="2 3">
    <name type="scientific">Pricia mediterranea</name>
    <dbReference type="NCBI Taxonomy" id="3076079"/>
    <lineage>
        <taxon>Bacteria</taxon>
        <taxon>Pseudomonadati</taxon>
        <taxon>Bacteroidota</taxon>
        <taxon>Flavobacteriia</taxon>
        <taxon>Flavobacteriales</taxon>
        <taxon>Flavobacteriaceae</taxon>
        <taxon>Pricia</taxon>
    </lineage>
</organism>
<evidence type="ECO:0000259" key="1">
    <source>
        <dbReference type="Pfam" id="PF13546"/>
    </source>
</evidence>
<evidence type="ECO:0000313" key="2">
    <source>
        <dbReference type="EMBL" id="MDT7828262.1"/>
    </source>
</evidence>
<name>A0ABU3L3K6_9FLAO</name>
<proteinExistence type="predicted"/>
<dbReference type="SUPFAM" id="SSF53098">
    <property type="entry name" value="Ribonuclease H-like"/>
    <property type="match status" value="1"/>
</dbReference>
<accession>A0ABU3L3K6</accession>
<dbReference type="RefSeq" id="WP_314013489.1">
    <property type="nucleotide sequence ID" value="NZ_JAVTTP010000001.1"/>
</dbReference>
<dbReference type="EMBL" id="JAVTTP010000001">
    <property type="protein sequence ID" value="MDT7828262.1"/>
    <property type="molecule type" value="Genomic_DNA"/>
</dbReference>
<keyword evidence="3" id="KW-1185">Reference proteome</keyword>
<protein>
    <submittedName>
        <fullName evidence="2">Transposase</fullName>
    </submittedName>
</protein>
<gene>
    <name evidence="2" type="ORF">RQM65_06270</name>
</gene>
<reference evidence="2 3" key="1">
    <citation type="submission" date="2023-09" db="EMBL/GenBank/DDBJ databases">
        <title>Novel taxa isolated from Blanes Bay.</title>
        <authorList>
            <person name="Rey-Velasco X."/>
            <person name="Lucena T."/>
        </authorList>
    </citation>
    <scope>NUCLEOTIDE SEQUENCE [LARGE SCALE GENOMIC DNA]</scope>
    <source>
        <strain evidence="2 3">S334</strain>
    </source>
</reference>
<dbReference type="Pfam" id="PF13546">
    <property type="entry name" value="DDE_5"/>
    <property type="match status" value="1"/>
</dbReference>